<reference evidence="2 3" key="1">
    <citation type="submission" date="2019-03" db="EMBL/GenBank/DDBJ databases">
        <title>Genomic Encyclopedia of Type Strains, Phase IV (KMG-IV): sequencing the most valuable type-strain genomes for metagenomic binning, comparative biology and taxonomic classification.</title>
        <authorList>
            <person name="Goeker M."/>
        </authorList>
    </citation>
    <scope>NUCLEOTIDE SEQUENCE [LARGE SCALE GENOMIC DNA]</scope>
    <source>
        <strain evidence="2 3">DSM 17974</strain>
    </source>
</reference>
<gene>
    <name evidence="2" type="ORF">C7445_10456</name>
</gene>
<evidence type="ECO:0000256" key="1">
    <source>
        <dbReference type="SAM" id="MobiDB-lite"/>
    </source>
</evidence>
<accession>A0A4R8LS20</accession>
<dbReference type="OrthoDB" id="9961893at2"/>
<keyword evidence="3" id="KW-1185">Reference proteome</keyword>
<dbReference type="AlphaFoldDB" id="A0A4R8LS20"/>
<evidence type="ECO:0000313" key="2">
    <source>
        <dbReference type="EMBL" id="TDY49545.1"/>
    </source>
</evidence>
<feature type="compositionally biased region" description="Polar residues" evidence="1">
    <location>
        <begin position="26"/>
        <end position="38"/>
    </location>
</feature>
<feature type="region of interest" description="Disordered" evidence="1">
    <location>
        <begin position="26"/>
        <end position="67"/>
    </location>
</feature>
<sequence length="67" mass="7104">MGIGLVVTFVLLACVMGLLSRQVVTTNSEPTQSEQAQSVPEVKEGNTQANTKATNEDLILSDQAQAQ</sequence>
<dbReference type="RefSeq" id="WP_134158998.1">
    <property type="nucleotide sequence ID" value="NZ_BSUS01000001.1"/>
</dbReference>
<organism evidence="2 3">
    <name type="scientific">Alicyclobacillus sacchari</name>
    <dbReference type="NCBI Taxonomy" id="392010"/>
    <lineage>
        <taxon>Bacteria</taxon>
        <taxon>Bacillati</taxon>
        <taxon>Bacillota</taxon>
        <taxon>Bacilli</taxon>
        <taxon>Bacillales</taxon>
        <taxon>Alicyclobacillaceae</taxon>
        <taxon>Alicyclobacillus</taxon>
    </lineage>
</organism>
<name>A0A4R8LS20_9BACL</name>
<comment type="caution">
    <text evidence="2">The sequence shown here is derived from an EMBL/GenBank/DDBJ whole genome shotgun (WGS) entry which is preliminary data.</text>
</comment>
<dbReference type="Proteomes" id="UP000294581">
    <property type="component" value="Unassembled WGS sequence"/>
</dbReference>
<protein>
    <submittedName>
        <fullName evidence="2">Uncharacterized protein</fullName>
    </submittedName>
</protein>
<dbReference type="EMBL" id="SORF01000004">
    <property type="protein sequence ID" value="TDY49545.1"/>
    <property type="molecule type" value="Genomic_DNA"/>
</dbReference>
<evidence type="ECO:0000313" key="3">
    <source>
        <dbReference type="Proteomes" id="UP000294581"/>
    </source>
</evidence>
<proteinExistence type="predicted"/>